<organism evidence="13 14">
    <name type="scientific">Ridgeia piscesae</name>
    <name type="common">Tubeworm</name>
    <dbReference type="NCBI Taxonomy" id="27915"/>
    <lineage>
        <taxon>Eukaryota</taxon>
        <taxon>Metazoa</taxon>
        <taxon>Spiralia</taxon>
        <taxon>Lophotrochozoa</taxon>
        <taxon>Annelida</taxon>
        <taxon>Polychaeta</taxon>
        <taxon>Sedentaria</taxon>
        <taxon>Canalipalpata</taxon>
        <taxon>Sabellida</taxon>
        <taxon>Siboglinidae</taxon>
        <taxon>Ridgeia</taxon>
    </lineage>
</organism>
<dbReference type="PANTHER" id="PTHR11690">
    <property type="entry name" value="AMILORIDE-SENSITIVE SODIUM CHANNEL-RELATED"/>
    <property type="match status" value="1"/>
</dbReference>
<evidence type="ECO:0000256" key="1">
    <source>
        <dbReference type="ARBA" id="ARBA00004141"/>
    </source>
</evidence>
<proteinExistence type="inferred from homology"/>
<dbReference type="GO" id="GO:0015280">
    <property type="term" value="F:ligand-gated sodium channel activity"/>
    <property type="evidence" value="ECO:0007669"/>
    <property type="project" value="TreeGrafter"/>
</dbReference>
<evidence type="ECO:0000256" key="9">
    <source>
        <dbReference type="ARBA" id="ARBA00023201"/>
    </source>
</evidence>
<evidence type="ECO:0000256" key="11">
    <source>
        <dbReference type="RuleBase" id="RU000679"/>
    </source>
</evidence>
<feature type="coiled-coil region" evidence="12">
    <location>
        <begin position="711"/>
        <end position="765"/>
    </location>
</feature>
<dbReference type="EMBL" id="JAODUO010000287">
    <property type="protein sequence ID" value="KAK2183994.1"/>
    <property type="molecule type" value="Genomic_DNA"/>
</dbReference>
<evidence type="ECO:0000313" key="14">
    <source>
        <dbReference type="Proteomes" id="UP001209878"/>
    </source>
</evidence>
<keyword evidence="2 11" id="KW-0813">Transport</keyword>
<comment type="subcellular location">
    <subcellularLocation>
        <location evidence="1">Membrane</location>
        <topology evidence="1">Multi-pass membrane protein</topology>
    </subcellularLocation>
</comment>
<dbReference type="Gene3D" id="1.10.287.770">
    <property type="entry name" value="YojJ-like"/>
    <property type="match status" value="1"/>
</dbReference>
<evidence type="ECO:0000256" key="6">
    <source>
        <dbReference type="ARBA" id="ARBA00023053"/>
    </source>
</evidence>
<evidence type="ECO:0000256" key="12">
    <source>
        <dbReference type="SAM" id="Coils"/>
    </source>
</evidence>
<keyword evidence="5" id="KW-1133">Transmembrane helix</keyword>
<name>A0AAD9UC88_RIDPI</name>
<keyword evidence="4 11" id="KW-0812">Transmembrane</keyword>
<dbReference type="Proteomes" id="UP001209878">
    <property type="component" value="Unassembled WGS sequence"/>
</dbReference>
<keyword evidence="10 11" id="KW-0407">Ion channel</keyword>
<evidence type="ECO:0000256" key="2">
    <source>
        <dbReference type="ARBA" id="ARBA00022448"/>
    </source>
</evidence>
<dbReference type="PANTHER" id="PTHR11690:SF222">
    <property type="entry name" value="AMILORIDE-SENSITIVE SODIUM CHANNEL SUBUNIT GAMMA"/>
    <property type="match status" value="1"/>
</dbReference>
<keyword evidence="8" id="KW-0472">Membrane</keyword>
<evidence type="ECO:0000256" key="7">
    <source>
        <dbReference type="ARBA" id="ARBA00023065"/>
    </source>
</evidence>
<keyword evidence="3 11" id="KW-0894">Sodium channel</keyword>
<dbReference type="AlphaFoldDB" id="A0AAD9UC88"/>
<dbReference type="GO" id="GO:0005886">
    <property type="term" value="C:plasma membrane"/>
    <property type="evidence" value="ECO:0007669"/>
    <property type="project" value="TreeGrafter"/>
</dbReference>
<evidence type="ECO:0000256" key="5">
    <source>
        <dbReference type="ARBA" id="ARBA00022989"/>
    </source>
</evidence>
<protein>
    <submittedName>
        <fullName evidence="13">Uncharacterized protein</fullName>
    </submittedName>
</protein>
<comment type="similarity">
    <text evidence="11">Belongs to the amiloride-sensitive sodium channel (TC 1.A.6) family.</text>
</comment>
<dbReference type="Gene3D" id="2.60.470.10">
    <property type="entry name" value="Acid-sensing ion channels like domains"/>
    <property type="match status" value="1"/>
</dbReference>
<comment type="caution">
    <text evidence="13">The sequence shown here is derived from an EMBL/GenBank/DDBJ whole genome shotgun (WGS) entry which is preliminary data.</text>
</comment>
<keyword evidence="6" id="KW-0915">Sodium</keyword>
<accession>A0AAD9UC88</accession>
<evidence type="ECO:0000313" key="13">
    <source>
        <dbReference type="EMBL" id="KAK2183994.1"/>
    </source>
</evidence>
<sequence length="867" mass="98562">MGGIIWITILLCGLVLFGIAAVDRVFHYLSRPTSFSYSIAHAHDAQREQPTITICNLNRFRLSEVKRRNWLTSDTDETPVIDPDISSRQLHIDAAHSLDQMLVSCRWGNRECSHVNFSPVPTEDGQCYTFIGQGVSRIELTLDVQLQESITQGWTGVGLKVKVHDHQEHPLFTEPSVTVPPGVDATILVERRKVKLLAPPYGDCEENAEFRSACLSALKCDYVRRKCGCTPFWVANYLQDEYEYSGETGRCPIPCQHVRYSSYVSYTSLARDRSNAALQDETPKATHDTTMKIRTLVKPVDTSKIREVIRSADAILTAFTQLQENFTSADMNVFQIVDSLRPRVEFHLRIGLGGVKRTIQQDFTDGWFAIEDASLKPLASQLYRTLSYLDRSIRTLRKKSLSDTAVRRVIYLVTDTELSTMVQLASRAVDNVTAIHYAYLNAAPLLRVAVTPNRRYDAALVPYQLISHDTTRQTRYYNEISDHLAGYVQQATTLKSVLSGAFSLNLVNESLYHTAAGKFVQHAQEINYFRRMFRREIVLRSAGLIDNKIEDFLEKNRTMHLHRRTAVDAISRMQRLLQRHVTTTRDQLGPFVRSGKRRKLTSRQAQSVMAASQRAVDSTIPALYDLVMELKWHCLRLTDVWRKVFTAGQELWVGMLDEEILRNFYFELHKDAADMLRNRSNTQFYLDMFLHETMLDVRDYHRSGLSLADVVVRLNADLATTEKERKSSELRNLEERTLGVAREAVSELAARVKALQRALQDLRQVSDEPNDRTSVTRRGYDRASDGIIHLSIYLDNDTDDVIEQTPGYPITELLGDLGGLLALFLGASIITLLEITDLLLRSVLWRTCNKHPSSEGQPSHAQKDASS</sequence>
<evidence type="ECO:0000256" key="3">
    <source>
        <dbReference type="ARBA" id="ARBA00022461"/>
    </source>
</evidence>
<reference evidence="13" key="1">
    <citation type="journal article" date="2023" name="Mol. Biol. Evol.">
        <title>Third-Generation Sequencing Reveals the Adaptive Role of the Epigenome in Three Deep-Sea Polychaetes.</title>
        <authorList>
            <person name="Perez M."/>
            <person name="Aroh O."/>
            <person name="Sun Y."/>
            <person name="Lan Y."/>
            <person name="Juniper S.K."/>
            <person name="Young C.R."/>
            <person name="Angers B."/>
            <person name="Qian P.Y."/>
        </authorList>
    </citation>
    <scope>NUCLEOTIDE SEQUENCE</scope>
    <source>
        <strain evidence="13">R07B-5</strain>
    </source>
</reference>
<keyword evidence="14" id="KW-1185">Reference proteome</keyword>
<dbReference type="Pfam" id="PF00858">
    <property type="entry name" value="ASC"/>
    <property type="match status" value="2"/>
</dbReference>
<keyword evidence="7 11" id="KW-0406">Ion transport</keyword>
<dbReference type="InterPro" id="IPR001873">
    <property type="entry name" value="ENaC"/>
</dbReference>
<evidence type="ECO:0000256" key="4">
    <source>
        <dbReference type="ARBA" id="ARBA00022692"/>
    </source>
</evidence>
<keyword evidence="9 11" id="KW-0739">Sodium transport</keyword>
<evidence type="ECO:0000256" key="8">
    <source>
        <dbReference type="ARBA" id="ARBA00023136"/>
    </source>
</evidence>
<gene>
    <name evidence="13" type="ORF">NP493_287g02000</name>
</gene>
<keyword evidence="12" id="KW-0175">Coiled coil</keyword>
<evidence type="ECO:0000256" key="10">
    <source>
        <dbReference type="ARBA" id="ARBA00023303"/>
    </source>
</evidence>